<organism evidence="1 2">
    <name type="scientific">Toxoplasma gondii</name>
    <dbReference type="NCBI Taxonomy" id="5811"/>
    <lineage>
        <taxon>Eukaryota</taxon>
        <taxon>Sar</taxon>
        <taxon>Alveolata</taxon>
        <taxon>Apicomplexa</taxon>
        <taxon>Conoidasida</taxon>
        <taxon>Coccidia</taxon>
        <taxon>Eucoccidiorida</taxon>
        <taxon>Eimeriorina</taxon>
        <taxon>Sarcocystidae</taxon>
        <taxon>Toxoplasma</taxon>
    </lineage>
</organism>
<protein>
    <submittedName>
        <fullName evidence="1">Uncharacterized protein</fullName>
    </submittedName>
</protein>
<comment type="caution">
    <text evidence="1">The sequence shown here is derived from an EMBL/GenBank/DDBJ whole genome shotgun (WGS) entry which is preliminary data.</text>
</comment>
<dbReference type="EMBL" id="JAAUHK010000189">
    <property type="protein sequence ID" value="KAF4644889.1"/>
    <property type="molecule type" value="Genomic_DNA"/>
</dbReference>
<sequence length="101" mass="11025">MPIPYVFSLLQAGRRLSGLQGGSTRRYCVINLCPPELPVSRFFAENASHERKPSPLPPIDVAFASIIPLTFDCELPDNGFVVPIVFKVDCGTRGNHSLGIV</sequence>
<reference evidence="1 2" key="1">
    <citation type="submission" date="2020-03" db="EMBL/GenBank/DDBJ databases">
        <title>Genome sequence of Toxoplasma gondii RH-88 strain.</title>
        <authorList>
            <person name="Lorenzi H.A."/>
            <person name="Venepally P."/>
            <person name="Rozenberg A."/>
            <person name="Sibley D."/>
        </authorList>
    </citation>
    <scope>NUCLEOTIDE SEQUENCE [LARGE SCALE GENOMIC DNA]</scope>
    <source>
        <strain evidence="1 2">RH-88</strain>
    </source>
</reference>
<keyword evidence="2" id="KW-1185">Reference proteome</keyword>
<accession>A0A7J6KE38</accession>
<name>A0A7J6KE38_TOXGO</name>
<proteinExistence type="predicted"/>
<dbReference type="AlphaFoldDB" id="A0A7J6KE38"/>
<gene>
    <name evidence="1" type="ORF">TGRH88_007030</name>
</gene>
<evidence type="ECO:0000313" key="2">
    <source>
        <dbReference type="Proteomes" id="UP000557509"/>
    </source>
</evidence>
<dbReference type="Proteomes" id="UP000557509">
    <property type="component" value="Unassembled WGS sequence"/>
</dbReference>
<evidence type="ECO:0000313" key="1">
    <source>
        <dbReference type="EMBL" id="KAF4644889.1"/>
    </source>
</evidence>